<accession>A0A3R9P0F9</accession>
<dbReference type="SUPFAM" id="SSF51445">
    <property type="entry name" value="(Trans)glycosidases"/>
    <property type="match status" value="1"/>
</dbReference>
<dbReference type="Gene3D" id="3.40.50.1700">
    <property type="entry name" value="Glycoside hydrolase family 3 C-terminal domain"/>
    <property type="match status" value="1"/>
</dbReference>
<dbReference type="SUPFAM" id="SSF52279">
    <property type="entry name" value="Beta-D-glucan exohydrolase, C-terminal domain"/>
    <property type="match status" value="1"/>
</dbReference>
<evidence type="ECO:0000313" key="5">
    <source>
        <dbReference type="EMBL" id="RSL18149.1"/>
    </source>
</evidence>
<comment type="caution">
    <text evidence="5">The sequence shown here is derived from an EMBL/GenBank/DDBJ whole genome shotgun (WGS) entry which is preliminary data.</text>
</comment>
<reference evidence="5 6" key="1">
    <citation type="submission" date="2018-12" db="EMBL/GenBank/DDBJ databases">
        <title>Sequencing of bacterial isolates from soil warming experiment in Harvard Forest, Massachusetts, USA.</title>
        <authorList>
            <person name="Deangelis K."/>
        </authorList>
    </citation>
    <scope>NUCLEOTIDE SEQUENCE [LARGE SCALE GENOMIC DNA]</scope>
    <source>
        <strain evidence="5 6">EB153</strain>
    </source>
</reference>
<feature type="signal peptide" evidence="3">
    <location>
        <begin position="1"/>
        <end position="27"/>
    </location>
</feature>
<dbReference type="GO" id="GO:0005975">
    <property type="term" value="P:carbohydrate metabolic process"/>
    <property type="evidence" value="ECO:0007669"/>
    <property type="project" value="InterPro"/>
</dbReference>
<sequence length="738" mass="79492">MSRSKHHLKTILAALVLACITHTPAHAETHPDTSKMPWMNKALSPDERADLVLKELTLDEKISMVHGAGWGVLRKGAPVDPHSNFAAGYMPGIERLGIPGIDLADSAVGLRMAAYQSRYATLLPSTLGAASSWNPDAAFLYGSVIGRELRAWGSNMSIGGGVDIMREPRNGRNFEYAGEDPVLAGTMTGNLMKGVKSEHILSDIKHYAMNDQETGRNVVNTQLDKKAMRESDLLAFQIALDIADPSAVMCSYNLVNGDWACENDYLLNQVLKKDFKFKGWVVSDWAATHSTVKAALAGLDQEMPGDDNHFGAPLKKAVEDGQVPQARVDDMVHRILRSMFDAGVIDNPPVRTVVDPFRGLEDAQHIAEESIVLLKNQNNLLPLKSSTPSIALIGGHADVGILSGGGSAQVDSPGGDAVDHKPGGAVWGKPVYFPSSPLKYISAKAPKANIQFNSGEDLAAAAQLAKNSSVAIVFVTQWMSEGHDSPTLSLPHNQDALVEAVAAANPNTIVVLETGGPVSMPWADRVKGIVETWYPGIGGAQALANILFGDVNPSGKLPVTFAKTEADLPHPIVPGLDRAGKVVSDDRHQEVGAFDLPYSEGAKVGYKWFDAMNKQPLFPFGYGLSYTTFAYSGLTVDNAKRTVHFTVRNTGKQEGTEIAQVYAALPTAANENFKRLVAWQRVKLAPGESKDVTLPLNQLYLSVFDTDKNAWQLLPGDYKVTAGTSSRDLPLHATLQVQ</sequence>
<dbReference type="AlphaFoldDB" id="A0A3R9P0F9"/>
<evidence type="ECO:0000256" key="3">
    <source>
        <dbReference type="SAM" id="SignalP"/>
    </source>
</evidence>
<dbReference type="Pfam" id="PF14310">
    <property type="entry name" value="Fn3-like"/>
    <property type="match status" value="1"/>
</dbReference>
<dbReference type="Gene3D" id="2.60.40.10">
    <property type="entry name" value="Immunoglobulins"/>
    <property type="match status" value="1"/>
</dbReference>
<proteinExistence type="inferred from homology"/>
<dbReference type="PANTHER" id="PTHR42715">
    <property type="entry name" value="BETA-GLUCOSIDASE"/>
    <property type="match status" value="1"/>
</dbReference>
<evidence type="ECO:0000256" key="1">
    <source>
        <dbReference type="ARBA" id="ARBA00005336"/>
    </source>
</evidence>
<dbReference type="InterPro" id="IPR036881">
    <property type="entry name" value="Glyco_hydro_3_C_sf"/>
</dbReference>
<dbReference type="Proteomes" id="UP000269669">
    <property type="component" value="Unassembled WGS sequence"/>
</dbReference>
<organism evidence="5 6">
    <name type="scientific">Edaphobacter aggregans</name>
    <dbReference type="NCBI Taxonomy" id="570835"/>
    <lineage>
        <taxon>Bacteria</taxon>
        <taxon>Pseudomonadati</taxon>
        <taxon>Acidobacteriota</taxon>
        <taxon>Terriglobia</taxon>
        <taxon>Terriglobales</taxon>
        <taxon>Acidobacteriaceae</taxon>
        <taxon>Edaphobacter</taxon>
    </lineage>
</organism>
<feature type="domain" description="Fibronectin type III-like" evidence="4">
    <location>
        <begin position="657"/>
        <end position="726"/>
    </location>
</feature>
<dbReference type="GO" id="GO:0004553">
    <property type="term" value="F:hydrolase activity, hydrolyzing O-glycosyl compounds"/>
    <property type="evidence" value="ECO:0007669"/>
    <property type="project" value="InterPro"/>
</dbReference>
<dbReference type="InterPro" id="IPR026891">
    <property type="entry name" value="Fn3-like"/>
</dbReference>
<dbReference type="Pfam" id="PF00933">
    <property type="entry name" value="Glyco_hydro_3"/>
    <property type="match status" value="1"/>
</dbReference>
<dbReference type="InterPro" id="IPR050288">
    <property type="entry name" value="Cellulose_deg_GH3"/>
</dbReference>
<dbReference type="InterPro" id="IPR002772">
    <property type="entry name" value="Glyco_hydro_3_C"/>
</dbReference>
<dbReference type="PANTHER" id="PTHR42715:SF10">
    <property type="entry name" value="BETA-GLUCOSIDASE"/>
    <property type="match status" value="1"/>
</dbReference>
<evidence type="ECO:0000256" key="2">
    <source>
        <dbReference type="ARBA" id="ARBA00022801"/>
    </source>
</evidence>
<dbReference type="InterPro" id="IPR036962">
    <property type="entry name" value="Glyco_hydro_3_N_sf"/>
</dbReference>
<keyword evidence="6" id="KW-1185">Reference proteome</keyword>
<dbReference type="OrthoDB" id="9805821at2"/>
<dbReference type="InterPro" id="IPR001764">
    <property type="entry name" value="Glyco_hydro_3_N"/>
</dbReference>
<gene>
    <name evidence="5" type="ORF">EDE15_3705</name>
</gene>
<dbReference type="Gene3D" id="3.20.20.300">
    <property type="entry name" value="Glycoside hydrolase, family 3, N-terminal domain"/>
    <property type="match status" value="1"/>
</dbReference>
<dbReference type="SMART" id="SM01217">
    <property type="entry name" value="Fn3_like"/>
    <property type="match status" value="1"/>
</dbReference>
<dbReference type="RefSeq" id="WP_125486546.1">
    <property type="nucleotide sequence ID" value="NZ_RSDW01000001.1"/>
</dbReference>
<keyword evidence="3" id="KW-0732">Signal</keyword>
<dbReference type="InterPro" id="IPR017853">
    <property type="entry name" value="GH"/>
</dbReference>
<dbReference type="EMBL" id="RSDW01000001">
    <property type="protein sequence ID" value="RSL18149.1"/>
    <property type="molecule type" value="Genomic_DNA"/>
</dbReference>
<comment type="similarity">
    <text evidence="1">Belongs to the glycosyl hydrolase 3 family.</text>
</comment>
<evidence type="ECO:0000313" key="6">
    <source>
        <dbReference type="Proteomes" id="UP000269669"/>
    </source>
</evidence>
<protein>
    <submittedName>
        <fullName evidence="5">Beta-glucosidase</fullName>
    </submittedName>
</protein>
<dbReference type="InterPro" id="IPR013783">
    <property type="entry name" value="Ig-like_fold"/>
</dbReference>
<dbReference type="PRINTS" id="PR00133">
    <property type="entry name" value="GLHYDRLASE3"/>
</dbReference>
<name>A0A3R9P0F9_9BACT</name>
<keyword evidence="2" id="KW-0378">Hydrolase</keyword>
<dbReference type="Pfam" id="PF01915">
    <property type="entry name" value="Glyco_hydro_3_C"/>
    <property type="match status" value="1"/>
</dbReference>
<feature type="chain" id="PRO_5018705214" evidence="3">
    <location>
        <begin position="28"/>
        <end position="738"/>
    </location>
</feature>
<evidence type="ECO:0000259" key="4">
    <source>
        <dbReference type="SMART" id="SM01217"/>
    </source>
</evidence>